<keyword evidence="10" id="KW-1185">Reference proteome</keyword>
<feature type="region of interest" description="Disordered" evidence="7">
    <location>
        <begin position="500"/>
        <end position="541"/>
    </location>
</feature>
<dbReference type="FunFam" id="1.10.10.60:FF:000014">
    <property type="entry name" value="SWI/SNF complex subunit SMARCC2 isoform C"/>
    <property type="match status" value="1"/>
</dbReference>
<dbReference type="PROSITE" id="PS50090">
    <property type="entry name" value="MYB_LIKE"/>
    <property type="match status" value="1"/>
</dbReference>
<name>A0A915DJ91_9BILA</name>
<evidence type="ECO:0000256" key="7">
    <source>
        <dbReference type="SAM" id="MobiDB-lite"/>
    </source>
</evidence>
<feature type="compositionally biased region" description="Low complexity" evidence="7">
    <location>
        <begin position="656"/>
        <end position="679"/>
    </location>
</feature>
<dbReference type="CDD" id="cd00167">
    <property type="entry name" value="SANT"/>
    <property type="match status" value="1"/>
</dbReference>
<dbReference type="Pfam" id="PF00249">
    <property type="entry name" value="Myb_DNA-binding"/>
    <property type="match status" value="1"/>
</dbReference>
<dbReference type="SMART" id="SM00717">
    <property type="entry name" value="SANT"/>
    <property type="match status" value="1"/>
</dbReference>
<dbReference type="GO" id="GO:0016514">
    <property type="term" value="C:SWI/SNF complex"/>
    <property type="evidence" value="ECO:0007669"/>
    <property type="project" value="TreeGrafter"/>
</dbReference>
<accession>A0A915DJ91</accession>
<feature type="domain" description="SANT" evidence="9">
    <location>
        <begin position="138"/>
        <end position="189"/>
    </location>
</feature>
<keyword evidence="6" id="KW-0175">Coiled coil</keyword>
<organism evidence="10 11">
    <name type="scientific">Ditylenchus dipsaci</name>
    <dbReference type="NCBI Taxonomy" id="166011"/>
    <lineage>
        <taxon>Eukaryota</taxon>
        <taxon>Metazoa</taxon>
        <taxon>Ecdysozoa</taxon>
        <taxon>Nematoda</taxon>
        <taxon>Chromadorea</taxon>
        <taxon>Rhabditida</taxon>
        <taxon>Tylenchina</taxon>
        <taxon>Tylenchomorpha</taxon>
        <taxon>Sphaerularioidea</taxon>
        <taxon>Anguinidae</taxon>
        <taxon>Anguininae</taxon>
        <taxon>Ditylenchus</taxon>
    </lineage>
</organism>
<evidence type="ECO:0000256" key="5">
    <source>
        <dbReference type="ARBA" id="ARBA00023242"/>
    </source>
</evidence>
<dbReference type="InterPro" id="IPR032451">
    <property type="entry name" value="SMARCC_C"/>
</dbReference>
<feature type="coiled-coil region" evidence="6">
    <location>
        <begin position="367"/>
        <end position="404"/>
    </location>
</feature>
<evidence type="ECO:0000256" key="2">
    <source>
        <dbReference type="ARBA" id="ARBA00023015"/>
    </source>
</evidence>
<evidence type="ECO:0000256" key="6">
    <source>
        <dbReference type="SAM" id="Coils"/>
    </source>
</evidence>
<dbReference type="InterPro" id="IPR032448">
    <property type="entry name" value="SWIRM-assoc"/>
</dbReference>
<protein>
    <submittedName>
        <fullName evidence="11">SANT domain-containing protein</fullName>
    </submittedName>
</protein>
<dbReference type="WBParaSite" id="jg2003">
    <property type="protein sequence ID" value="jg2003"/>
    <property type="gene ID" value="jg2003"/>
</dbReference>
<dbReference type="Pfam" id="PF16495">
    <property type="entry name" value="SWIRM-assoc_1"/>
    <property type="match status" value="1"/>
</dbReference>
<feature type="region of interest" description="Disordered" evidence="7">
    <location>
        <begin position="1"/>
        <end position="20"/>
    </location>
</feature>
<sequence>MGLINYQVDSESRPAPIAPPATSHFMVLADTPFGLQPTNPFPPSFMTAEKKPNIKTEVKDKEQAIATNKDEDKDETKEADGNGPPKTEQETAANEMETDAPEPEKPGTSSAPKSISEAGLKTDQYSKQLAAMKAKGAAPGRDWTQQETLLLLEALEMYKDDWNQVADHVGTRTQDECILFFIQLPIQDPYLEETDGAEAVQSGNPVMSTIAFLASVVDPRIASAAAKAALEEFGKMKDEIPPLLVDAHTKNIEAHSKANEGAIDASVGLAKSGIVVESTEDEFKGESKTGEPQKMDTNQSTSPKPTGTAGKQSGSNEEGEANTVAVECRQAISETVQTAAATALAAAAVKAKHLANLEERRMKTLVANLVETQMKKLELKLKHFEELEAIMDREREALEYQRQQLILERQSFHLDQLRYLEQRAKHDAQSRLVSNGQIPANLPPGFEVSGPPQPKHRFSRKPASNHCNCAGSCSSSHGRFFAASTNSSCFPCPTTHQQMPAAQVTAPPQAHHQPHPGQHGGIGAPQQQQPGMPPLPVSNASQTGLWTSTGVLWTRLPTSPSPVLSSTRQYYGQPPPAGGPPTSRPPQYQYAPGPPQRAGPYQQQYEYQGYAGQAAPPHHRPAPAQVMDLLHQVVSTLLDLTVHLKDMLHNPSMDIQPTGQPPMQMQGQMQQPMQQAPPTSSGQLDNADATTPPMHQDANKE</sequence>
<feature type="region of interest" description="Disordered" evidence="7">
    <location>
        <begin position="650"/>
        <end position="701"/>
    </location>
</feature>
<keyword evidence="5" id="KW-0539">Nucleus</keyword>
<evidence type="ECO:0000259" key="9">
    <source>
        <dbReference type="PROSITE" id="PS51293"/>
    </source>
</evidence>
<evidence type="ECO:0000313" key="10">
    <source>
        <dbReference type="Proteomes" id="UP000887574"/>
    </source>
</evidence>
<feature type="compositionally biased region" description="Low complexity" evidence="7">
    <location>
        <begin position="500"/>
        <end position="517"/>
    </location>
</feature>
<keyword evidence="3" id="KW-0238">DNA-binding</keyword>
<proteinExistence type="predicted"/>
<feature type="domain" description="Myb-like" evidence="8">
    <location>
        <begin position="143"/>
        <end position="177"/>
    </location>
</feature>
<feature type="compositionally biased region" description="Polar residues" evidence="7">
    <location>
        <begin position="295"/>
        <end position="316"/>
    </location>
</feature>
<dbReference type="Proteomes" id="UP000887574">
    <property type="component" value="Unplaced"/>
</dbReference>
<evidence type="ECO:0000313" key="11">
    <source>
        <dbReference type="WBParaSite" id="jg2003"/>
    </source>
</evidence>
<feature type="region of interest" description="Disordered" evidence="7">
    <location>
        <begin position="36"/>
        <end position="119"/>
    </location>
</feature>
<dbReference type="AlphaFoldDB" id="A0A915DJ91"/>
<feature type="compositionally biased region" description="Pro residues" evidence="7">
    <location>
        <begin position="573"/>
        <end position="584"/>
    </location>
</feature>
<feature type="region of interest" description="Disordered" evidence="7">
    <location>
        <begin position="437"/>
        <end position="464"/>
    </location>
</feature>
<keyword evidence="2" id="KW-0805">Transcription regulation</keyword>
<dbReference type="PANTHER" id="PTHR12802:SF41">
    <property type="entry name" value="BRAHMA ASSOCIATED PROTEIN 155 KDA"/>
    <property type="match status" value="1"/>
</dbReference>
<dbReference type="Gene3D" id="1.10.10.60">
    <property type="entry name" value="Homeodomain-like"/>
    <property type="match status" value="1"/>
</dbReference>
<dbReference type="InterPro" id="IPR001005">
    <property type="entry name" value="SANT/Myb"/>
</dbReference>
<evidence type="ECO:0000259" key="8">
    <source>
        <dbReference type="PROSITE" id="PS50090"/>
    </source>
</evidence>
<dbReference type="InterPro" id="IPR017884">
    <property type="entry name" value="SANT_dom"/>
</dbReference>
<dbReference type="GO" id="GO:0045893">
    <property type="term" value="P:positive regulation of DNA-templated transcription"/>
    <property type="evidence" value="ECO:0007669"/>
    <property type="project" value="TreeGrafter"/>
</dbReference>
<evidence type="ECO:0000256" key="1">
    <source>
        <dbReference type="ARBA" id="ARBA00004123"/>
    </source>
</evidence>
<evidence type="ECO:0000256" key="4">
    <source>
        <dbReference type="ARBA" id="ARBA00023163"/>
    </source>
</evidence>
<dbReference type="PROSITE" id="PS51293">
    <property type="entry name" value="SANT"/>
    <property type="match status" value="1"/>
</dbReference>
<reference evidence="11" key="1">
    <citation type="submission" date="2022-11" db="UniProtKB">
        <authorList>
            <consortium name="WormBaseParasite"/>
        </authorList>
    </citation>
    <scope>IDENTIFICATION</scope>
</reference>
<dbReference type="SUPFAM" id="SSF46689">
    <property type="entry name" value="Homeodomain-like"/>
    <property type="match status" value="1"/>
</dbReference>
<dbReference type="GO" id="GO:0042393">
    <property type="term" value="F:histone binding"/>
    <property type="evidence" value="ECO:0007669"/>
    <property type="project" value="TreeGrafter"/>
</dbReference>
<feature type="compositionally biased region" description="Basic and acidic residues" evidence="7">
    <location>
        <begin position="48"/>
        <end position="80"/>
    </location>
</feature>
<dbReference type="GO" id="GO:0003677">
    <property type="term" value="F:DNA binding"/>
    <property type="evidence" value="ECO:0007669"/>
    <property type="project" value="UniProtKB-KW"/>
</dbReference>
<dbReference type="Pfam" id="PF16498">
    <property type="entry name" value="SWIRM-assoc_3"/>
    <property type="match status" value="1"/>
</dbReference>
<keyword evidence="4" id="KW-0804">Transcription</keyword>
<comment type="subcellular location">
    <subcellularLocation>
        <location evidence="1">Nucleus</location>
    </subcellularLocation>
</comment>
<feature type="region of interest" description="Disordered" evidence="7">
    <location>
        <begin position="560"/>
        <end position="601"/>
    </location>
</feature>
<feature type="region of interest" description="Disordered" evidence="7">
    <location>
        <begin position="278"/>
        <end position="322"/>
    </location>
</feature>
<feature type="compositionally biased region" description="Basic and acidic residues" evidence="7">
    <location>
        <begin position="281"/>
        <end position="294"/>
    </location>
</feature>
<dbReference type="InterPro" id="IPR009057">
    <property type="entry name" value="Homeodomain-like_sf"/>
</dbReference>
<evidence type="ECO:0000256" key="3">
    <source>
        <dbReference type="ARBA" id="ARBA00023125"/>
    </source>
</evidence>
<dbReference type="PANTHER" id="PTHR12802">
    <property type="entry name" value="SWI/SNF COMPLEX-RELATED"/>
    <property type="match status" value="1"/>
</dbReference>